<evidence type="ECO:0000256" key="1">
    <source>
        <dbReference type="ARBA" id="ARBA00008853"/>
    </source>
</evidence>
<dbReference type="SUPFAM" id="SSF63829">
    <property type="entry name" value="Calcium-dependent phosphotriesterase"/>
    <property type="match status" value="1"/>
</dbReference>
<dbReference type="InterPro" id="IPR029058">
    <property type="entry name" value="AB_hydrolase_fold"/>
</dbReference>
<evidence type="ECO:0000313" key="4">
    <source>
        <dbReference type="EMBL" id="WRT70428.1"/>
    </source>
</evidence>
<feature type="domain" description="SMP-30/Gluconolactonase/LRE-like region" evidence="3">
    <location>
        <begin position="367"/>
        <end position="630"/>
    </location>
</feature>
<evidence type="ECO:0000259" key="2">
    <source>
        <dbReference type="Pfam" id="PF07859"/>
    </source>
</evidence>
<feature type="domain" description="Alpha/beta hydrolase fold-3" evidence="2">
    <location>
        <begin position="93"/>
        <end position="303"/>
    </location>
</feature>
<evidence type="ECO:0000313" key="5">
    <source>
        <dbReference type="Proteomes" id="UP001329825"/>
    </source>
</evidence>
<dbReference type="Gene3D" id="2.120.10.30">
    <property type="entry name" value="TolB, C-terminal domain"/>
    <property type="match status" value="1"/>
</dbReference>
<dbReference type="GeneID" id="87959556"/>
<keyword evidence="5" id="KW-1185">Reference proteome</keyword>
<name>A0ABZ1D948_9TREE</name>
<dbReference type="InterPro" id="IPR013094">
    <property type="entry name" value="AB_hydrolase_3"/>
</dbReference>
<comment type="similarity">
    <text evidence="1">Belongs to the SMP-30/CGR1 family.</text>
</comment>
<sequence length="663" mass="73257">MPTAVTAPRHPLHSSILPRLDKQYEAFYNKHMANAPMIQEIPWDPAVRSSPAVPGGAPALPVAKTEDIELDGFSIRVFYPTQLPEKGPTPVFIWYHGGGMVLGGINAENPFCTRVANTARCVVVTVDYRLAPEYQFPVGTEDAWTGFEWVIRNGNERLGVDVSNIGIGGSSSGANLAAFVSQRAGIKGIPVQFMVLGVPVCDNTATEETYKSWGINRHCPGLPSPKMLWYRDQYLPNEADRSDPIASPLFGSDEAFKSSVSNVFVALAELDLLRSEGEAYAEKLRSFDKNIECRTYPGVPHAVQAMDGVLDMARKWIKDMCTYVAVQFGRHPADVMMEDLYPGGVEVDVPQIDGGGPWLKLNTPMVLGEAPIFRATDSTLHYVDCLKEPAELHVLKLDPQTGDAVGQPTIHQLEESVTVHFFRENQPGYICAYFAGVAFMDENGKLEIVKEIIPQKDRGIRRFNDGGVDCEGRFWLAEIDRKGLSLGMGRLPSDYGEPLGRLWRYDPDGSLHLMEKGLVCGNGLAWSPDNKTMYLNDSAAGLVFAYDFDIPTGNITNKRLFIDRRELGGEPDGMVCDVEGNLWIAMWGSSRVMCYSASGKHLKDIKFTAKNMACTSWAGPNYDTLYIATASDRKPNRLPDDDGGHLFKWHVGTKGLPKYKFKG</sequence>
<dbReference type="Pfam" id="PF08450">
    <property type="entry name" value="SGL"/>
    <property type="match status" value="1"/>
</dbReference>
<dbReference type="Proteomes" id="UP001329825">
    <property type="component" value="Chromosome 10"/>
</dbReference>
<dbReference type="InterPro" id="IPR013658">
    <property type="entry name" value="SGL"/>
</dbReference>
<dbReference type="Pfam" id="PF07859">
    <property type="entry name" value="Abhydrolase_3"/>
    <property type="match status" value="1"/>
</dbReference>
<protein>
    <recommendedName>
        <fullName evidence="6">Gluconolactonase</fullName>
    </recommendedName>
</protein>
<dbReference type="RefSeq" id="XP_062795167.1">
    <property type="nucleotide sequence ID" value="XM_062939116.1"/>
</dbReference>
<reference evidence="4 5" key="1">
    <citation type="submission" date="2024-01" db="EMBL/GenBank/DDBJ databases">
        <title>Comparative genomics of Cryptococcus and Kwoniella reveals pathogenesis evolution and contrasting modes of karyotype evolution via chromosome fusion or intercentromeric recombination.</title>
        <authorList>
            <person name="Coelho M.A."/>
            <person name="David-Palma M."/>
            <person name="Shea T."/>
            <person name="Bowers K."/>
            <person name="McGinley-Smith S."/>
            <person name="Mohammad A.W."/>
            <person name="Gnirke A."/>
            <person name="Yurkov A.M."/>
            <person name="Nowrousian M."/>
            <person name="Sun S."/>
            <person name="Cuomo C.A."/>
            <person name="Heitman J."/>
        </authorList>
    </citation>
    <scope>NUCLEOTIDE SEQUENCE [LARGE SCALE GENOMIC DNA]</scope>
    <source>
        <strain evidence="4">CBS 11374</strain>
    </source>
</reference>
<dbReference type="PANTHER" id="PTHR10907">
    <property type="entry name" value="REGUCALCIN"/>
    <property type="match status" value="1"/>
</dbReference>
<organism evidence="4 5">
    <name type="scientific">Kwoniella shivajii</name>
    <dbReference type="NCBI Taxonomy" id="564305"/>
    <lineage>
        <taxon>Eukaryota</taxon>
        <taxon>Fungi</taxon>
        <taxon>Dikarya</taxon>
        <taxon>Basidiomycota</taxon>
        <taxon>Agaricomycotina</taxon>
        <taxon>Tremellomycetes</taxon>
        <taxon>Tremellales</taxon>
        <taxon>Cryptococcaceae</taxon>
        <taxon>Kwoniella</taxon>
    </lineage>
</organism>
<proteinExistence type="inferred from homology"/>
<dbReference type="PRINTS" id="PR01790">
    <property type="entry name" value="SMP30FAMILY"/>
</dbReference>
<accession>A0ABZ1D948</accession>
<evidence type="ECO:0000259" key="3">
    <source>
        <dbReference type="Pfam" id="PF08450"/>
    </source>
</evidence>
<dbReference type="InterPro" id="IPR011042">
    <property type="entry name" value="6-blade_b-propeller_TolB-like"/>
</dbReference>
<gene>
    <name evidence="4" type="ORF">IL334_007426</name>
</gene>
<dbReference type="PANTHER" id="PTHR10907:SF47">
    <property type="entry name" value="REGUCALCIN"/>
    <property type="match status" value="1"/>
</dbReference>
<dbReference type="Gene3D" id="3.40.50.1820">
    <property type="entry name" value="alpha/beta hydrolase"/>
    <property type="match status" value="1"/>
</dbReference>
<evidence type="ECO:0008006" key="6">
    <source>
        <dbReference type="Google" id="ProtNLM"/>
    </source>
</evidence>
<dbReference type="InterPro" id="IPR005511">
    <property type="entry name" value="SMP-30"/>
</dbReference>
<dbReference type="SUPFAM" id="SSF53474">
    <property type="entry name" value="alpha/beta-Hydrolases"/>
    <property type="match status" value="1"/>
</dbReference>
<dbReference type="EMBL" id="CP141890">
    <property type="protein sequence ID" value="WRT70428.1"/>
    <property type="molecule type" value="Genomic_DNA"/>
</dbReference>